<feature type="transmembrane region" description="Helical" evidence="9">
    <location>
        <begin position="338"/>
        <end position="357"/>
    </location>
</feature>
<keyword evidence="6 9" id="KW-0472">Membrane</keyword>
<evidence type="ECO:0000256" key="5">
    <source>
        <dbReference type="ARBA" id="ARBA00022989"/>
    </source>
</evidence>
<evidence type="ECO:0000256" key="8">
    <source>
        <dbReference type="SAM" id="MobiDB-lite"/>
    </source>
</evidence>
<feature type="transmembrane region" description="Helical" evidence="9">
    <location>
        <begin position="295"/>
        <end position="318"/>
    </location>
</feature>
<feature type="compositionally biased region" description="Acidic residues" evidence="8">
    <location>
        <begin position="9"/>
        <end position="21"/>
    </location>
</feature>
<protein>
    <recommendedName>
        <fullName evidence="10">Amino acid transporter transmembrane domain-containing protein</fullName>
    </recommendedName>
</protein>
<comment type="similarity">
    <text evidence="7">Belongs to the amino acid/polyamine transporter 2 family. Amino acid/auxin permease (AAAP) (TC 2.A.18.5) subfamily.</text>
</comment>
<evidence type="ECO:0000256" key="2">
    <source>
        <dbReference type="ARBA" id="ARBA00022448"/>
    </source>
</evidence>
<dbReference type="EMBL" id="LR746276">
    <property type="protein sequence ID" value="CAA7407334.1"/>
    <property type="molecule type" value="Genomic_DNA"/>
</dbReference>
<dbReference type="FunFam" id="1.20.1740.10:FF:000047">
    <property type="entry name" value="Amino acid transporter AVT1A"/>
    <property type="match status" value="1"/>
</dbReference>
<feature type="transmembrane region" description="Helical" evidence="9">
    <location>
        <begin position="369"/>
        <end position="392"/>
    </location>
</feature>
<evidence type="ECO:0000256" key="9">
    <source>
        <dbReference type="SAM" id="Phobius"/>
    </source>
</evidence>
<proteinExistence type="inferred from homology"/>
<sequence>MTEGKEQMEEFLGDGSEDGDAIDNGSRSSGGSSDGKDEEMRMGMGEDDSPPSSPFYSRQWPRSFRETTDSFTISPSPNFRFIGRATSQRSNSNLYNQTEHDADLKSPLLSQSSYVPEDSDKNFQQSYRSTSDKEISFHVQYTDKGYTRQRCNLTQTVFNGMNVLAGVGVLSTPFAVREAGWASLGLLLLFAVVCCYTGALLKYCFESKEGMSSYPDIAEAAFGRYGRLFLSIILYTELYSSCVEFIILEGDNLTRIFPGASLDWAGLHVDSTHLFGMLTALVVLPTVLLRDLKVVSYISAGGVLATLLVSLSVVFVGVTDDYGFHQTGKAVNWSGFPFAIGVYGFCFSGHAVFPNIYQSMADPKKFNHALIICFALCTAVYGGTAIFGYLMFGQETQSQITLNLPKNGFASNVAIWTTVVNPFTKYPSRNTYALLLNPIARSIEELLLPQISDRMWCFVLLRTTLVLSTVCIAFILPFFGLMMALIGSLLSVLVAIIFPALCFLKIVRSRATPLQVTLSVAIIGLGVACAVLGTYSSLSRIAGSY</sequence>
<reference evidence="11" key="1">
    <citation type="submission" date="2020-02" db="EMBL/GenBank/DDBJ databases">
        <authorList>
            <person name="Scholz U."/>
            <person name="Mascher M."/>
            <person name="Fiebig A."/>
        </authorList>
    </citation>
    <scope>NUCLEOTIDE SEQUENCE</scope>
</reference>
<feature type="transmembrane region" description="Helical" evidence="9">
    <location>
        <begin position="482"/>
        <end position="504"/>
    </location>
</feature>
<keyword evidence="4" id="KW-0029">Amino-acid transport</keyword>
<feature type="domain" description="Amino acid transporter transmembrane" evidence="10">
    <location>
        <begin position="153"/>
        <end position="537"/>
    </location>
</feature>
<keyword evidence="12" id="KW-1185">Reference proteome</keyword>
<dbReference type="GO" id="GO:0005774">
    <property type="term" value="C:vacuolar membrane"/>
    <property type="evidence" value="ECO:0007669"/>
    <property type="project" value="TreeGrafter"/>
</dbReference>
<evidence type="ECO:0000256" key="4">
    <source>
        <dbReference type="ARBA" id="ARBA00022970"/>
    </source>
</evidence>
<dbReference type="GO" id="GO:0015179">
    <property type="term" value="F:L-amino acid transmembrane transporter activity"/>
    <property type="evidence" value="ECO:0007669"/>
    <property type="project" value="TreeGrafter"/>
</dbReference>
<feature type="transmembrane region" description="Helical" evidence="9">
    <location>
        <begin position="182"/>
        <end position="205"/>
    </location>
</feature>
<dbReference type="OrthoDB" id="655540at2759"/>
<keyword evidence="3 9" id="KW-0812">Transmembrane</keyword>
<evidence type="ECO:0000256" key="7">
    <source>
        <dbReference type="ARBA" id="ARBA00049662"/>
    </source>
</evidence>
<feature type="transmembrane region" description="Helical" evidence="9">
    <location>
        <begin position="157"/>
        <end position="176"/>
    </location>
</feature>
<keyword evidence="5 9" id="KW-1133">Transmembrane helix</keyword>
<dbReference type="PANTHER" id="PTHR22950">
    <property type="entry name" value="AMINO ACID TRANSPORTER"/>
    <property type="match status" value="1"/>
</dbReference>
<dbReference type="Proteomes" id="UP000663760">
    <property type="component" value="Chromosome 13"/>
</dbReference>
<feature type="transmembrane region" description="Helical" evidence="9">
    <location>
        <begin position="455"/>
        <end position="476"/>
    </location>
</feature>
<dbReference type="InterPro" id="IPR013057">
    <property type="entry name" value="AA_transpt_TM"/>
</dbReference>
<evidence type="ECO:0000256" key="6">
    <source>
        <dbReference type="ARBA" id="ARBA00023136"/>
    </source>
</evidence>
<name>A0A7I8LDE8_SPIIN</name>
<comment type="subcellular location">
    <subcellularLocation>
        <location evidence="1">Membrane</location>
        <topology evidence="1">Multi-pass membrane protein</topology>
    </subcellularLocation>
</comment>
<feature type="transmembrane region" description="Helical" evidence="9">
    <location>
        <begin position="267"/>
        <end position="288"/>
    </location>
</feature>
<dbReference type="PANTHER" id="PTHR22950:SF701">
    <property type="entry name" value="AMINO ACID TRANSPORTER AVT1A-LIKE"/>
    <property type="match status" value="1"/>
</dbReference>
<feature type="region of interest" description="Disordered" evidence="8">
    <location>
        <begin position="1"/>
        <end position="59"/>
    </location>
</feature>
<gene>
    <name evidence="11" type="ORF">SI8410_13018012</name>
</gene>
<evidence type="ECO:0000313" key="12">
    <source>
        <dbReference type="Proteomes" id="UP000663760"/>
    </source>
</evidence>
<dbReference type="AlphaFoldDB" id="A0A7I8LDE8"/>
<evidence type="ECO:0000259" key="10">
    <source>
        <dbReference type="Pfam" id="PF01490"/>
    </source>
</evidence>
<evidence type="ECO:0000256" key="1">
    <source>
        <dbReference type="ARBA" id="ARBA00004141"/>
    </source>
</evidence>
<dbReference type="Pfam" id="PF01490">
    <property type="entry name" value="Aa_trans"/>
    <property type="match status" value="1"/>
</dbReference>
<feature type="transmembrane region" description="Helical" evidence="9">
    <location>
        <begin position="516"/>
        <end position="538"/>
    </location>
</feature>
<evidence type="ECO:0000256" key="3">
    <source>
        <dbReference type="ARBA" id="ARBA00022692"/>
    </source>
</evidence>
<organism evidence="11 12">
    <name type="scientific">Spirodela intermedia</name>
    <name type="common">Intermediate duckweed</name>
    <dbReference type="NCBI Taxonomy" id="51605"/>
    <lineage>
        <taxon>Eukaryota</taxon>
        <taxon>Viridiplantae</taxon>
        <taxon>Streptophyta</taxon>
        <taxon>Embryophyta</taxon>
        <taxon>Tracheophyta</taxon>
        <taxon>Spermatophyta</taxon>
        <taxon>Magnoliopsida</taxon>
        <taxon>Liliopsida</taxon>
        <taxon>Araceae</taxon>
        <taxon>Lemnoideae</taxon>
        <taxon>Spirodela</taxon>
    </lineage>
</organism>
<accession>A0A7I8LDE8</accession>
<evidence type="ECO:0000313" key="11">
    <source>
        <dbReference type="EMBL" id="CAA7407334.1"/>
    </source>
</evidence>
<keyword evidence="2" id="KW-0813">Transport</keyword>